<dbReference type="CDD" id="cd06267">
    <property type="entry name" value="PBP1_LacI_sugar_binding-like"/>
    <property type="match status" value="1"/>
</dbReference>
<evidence type="ECO:0000256" key="4">
    <source>
        <dbReference type="SAM" id="MobiDB-lite"/>
    </source>
</evidence>
<dbReference type="AlphaFoldDB" id="A0A1H9DZB7"/>
<sequence length="354" mass="37843">MRSPTIRDVAKAAGLSVAAVSRHLNRQIALPDETARRIDDAVQRLGYQPNVIARRLSRGSSETLAFITSDIAYPFFAAVASAAEAEAAALGYSLLIFNSRNEISRELSLLSRITDHQVDGAILMTNHVDDGQLGEAVRKARFVVLADEDVSGADVPRVFADNETGGALATRHLIATGHHRIAFIGGPRGLVSTEGRLAGFEMAMKEAGLPTEAALTRFGFYSEQAGAEAFRELMSMPEPPTAIFAIADLLAVGVISAAREMGVTIPDDLSVVSFDDIPYAHLLNPPLTTVHQSADEFGRVSARLLVDLIHGRSGSGERHSIPVKLIERGSVSAPPRSSSQDNSKRRQGDPSQTG</sequence>
<dbReference type="RefSeq" id="WP_177176723.1">
    <property type="nucleotide sequence ID" value="NZ_FOFG01000003.1"/>
</dbReference>
<dbReference type="InterPro" id="IPR000843">
    <property type="entry name" value="HTH_LacI"/>
</dbReference>
<accession>A0A1H9DZB7</accession>
<reference evidence="6 7" key="1">
    <citation type="submission" date="2016-10" db="EMBL/GenBank/DDBJ databases">
        <authorList>
            <person name="de Groot N.N."/>
        </authorList>
    </citation>
    <scope>NUCLEOTIDE SEQUENCE [LARGE SCALE GENOMIC DNA]</scope>
    <source>
        <strain evidence="6 7">A52C2</strain>
    </source>
</reference>
<evidence type="ECO:0000256" key="3">
    <source>
        <dbReference type="ARBA" id="ARBA00023163"/>
    </source>
</evidence>
<proteinExistence type="predicted"/>
<dbReference type="SUPFAM" id="SSF47413">
    <property type="entry name" value="lambda repressor-like DNA-binding domains"/>
    <property type="match status" value="1"/>
</dbReference>
<evidence type="ECO:0000256" key="2">
    <source>
        <dbReference type="ARBA" id="ARBA00023125"/>
    </source>
</evidence>
<gene>
    <name evidence="6" type="ORF">SAMN05216548_10320</name>
</gene>
<dbReference type="Gene3D" id="1.10.260.40">
    <property type="entry name" value="lambda repressor-like DNA-binding domains"/>
    <property type="match status" value="1"/>
</dbReference>
<feature type="domain" description="HTH lacI-type" evidence="5">
    <location>
        <begin position="4"/>
        <end position="58"/>
    </location>
</feature>
<keyword evidence="3" id="KW-0804">Transcription</keyword>
<keyword evidence="7" id="KW-1185">Reference proteome</keyword>
<dbReference type="Pfam" id="PF00356">
    <property type="entry name" value="LacI"/>
    <property type="match status" value="1"/>
</dbReference>
<dbReference type="PROSITE" id="PS50932">
    <property type="entry name" value="HTH_LACI_2"/>
    <property type="match status" value="1"/>
</dbReference>
<dbReference type="GO" id="GO:0003700">
    <property type="term" value="F:DNA-binding transcription factor activity"/>
    <property type="evidence" value="ECO:0007669"/>
    <property type="project" value="TreeGrafter"/>
</dbReference>
<protein>
    <submittedName>
        <fullName evidence="6">Transcriptional regulator, LacI family</fullName>
    </submittedName>
</protein>
<dbReference type="Gene3D" id="3.40.50.2300">
    <property type="match status" value="2"/>
</dbReference>
<dbReference type="EMBL" id="FOFG01000003">
    <property type="protein sequence ID" value="SEQ18821.1"/>
    <property type="molecule type" value="Genomic_DNA"/>
</dbReference>
<dbReference type="GO" id="GO:0000976">
    <property type="term" value="F:transcription cis-regulatory region binding"/>
    <property type="evidence" value="ECO:0007669"/>
    <property type="project" value="TreeGrafter"/>
</dbReference>
<dbReference type="SMART" id="SM00354">
    <property type="entry name" value="HTH_LACI"/>
    <property type="match status" value="1"/>
</dbReference>
<feature type="region of interest" description="Disordered" evidence="4">
    <location>
        <begin position="313"/>
        <end position="354"/>
    </location>
</feature>
<dbReference type="PANTHER" id="PTHR30146">
    <property type="entry name" value="LACI-RELATED TRANSCRIPTIONAL REPRESSOR"/>
    <property type="match status" value="1"/>
</dbReference>
<dbReference type="PANTHER" id="PTHR30146:SF109">
    <property type="entry name" value="HTH-TYPE TRANSCRIPTIONAL REGULATOR GALS"/>
    <property type="match status" value="1"/>
</dbReference>
<evidence type="ECO:0000259" key="5">
    <source>
        <dbReference type="PROSITE" id="PS50932"/>
    </source>
</evidence>
<dbReference type="STRING" id="1855383.SAMN05216548_10320"/>
<dbReference type="Pfam" id="PF13377">
    <property type="entry name" value="Peripla_BP_3"/>
    <property type="match status" value="1"/>
</dbReference>
<name>A0A1H9DZB7_9HYPH</name>
<keyword evidence="2" id="KW-0238">DNA-binding</keyword>
<dbReference type="InterPro" id="IPR010982">
    <property type="entry name" value="Lambda_DNA-bd_dom_sf"/>
</dbReference>
<dbReference type="InterPro" id="IPR046335">
    <property type="entry name" value="LacI/GalR-like_sensor"/>
</dbReference>
<dbReference type="SUPFAM" id="SSF53822">
    <property type="entry name" value="Periplasmic binding protein-like I"/>
    <property type="match status" value="1"/>
</dbReference>
<evidence type="ECO:0000313" key="6">
    <source>
        <dbReference type="EMBL" id="SEQ18821.1"/>
    </source>
</evidence>
<evidence type="ECO:0000256" key="1">
    <source>
        <dbReference type="ARBA" id="ARBA00023015"/>
    </source>
</evidence>
<keyword evidence="1" id="KW-0805">Transcription regulation</keyword>
<dbReference type="InterPro" id="IPR028082">
    <property type="entry name" value="Peripla_BP_I"/>
</dbReference>
<evidence type="ECO:0000313" key="7">
    <source>
        <dbReference type="Proteomes" id="UP000199647"/>
    </source>
</evidence>
<dbReference type="Proteomes" id="UP000199647">
    <property type="component" value="Unassembled WGS sequence"/>
</dbReference>
<organism evidence="6 7">
    <name type="scientific">Faunimonas pinastri</name>
    <dbReference type="NCBI Taxonomy" id="1855383"/>
    <lineage>
        <taxon>Bacteria</taxon>
        <taxon>Pseudomonadati</taxon>
        <taxon>Pseudomonadota</taxon>
        <taxon>Alphaproteobacteria</taxon>
        <taxon>Hyphomicrobiales</taxon>
        <taxon>Afifellaceae</taxon>
        <taxon>Faunimonas</taxon>
    </lineage>
</organism>
<dbReference type="CDD" id="cd01392">
    <property type="entry name" value="HTH_LacI"/>
    <property type="match status" value="1"/>
</dbReference>